<evidence type="ECO:0000256" key="6">
    <source>
        <dbReference type="ARBA" id="ARBA00022723"/>
    </source>
</evidence>
<evidence type="ECO:0000256" key="2">
    <source>
        <dbReference type="ARBA" id="ARBA00015978"/>
    </source>
</evidence>
<evidence type="ECO:0000256" key="4">
    <source>
        <dbReference type="ARBA" id="ARBA00022531"/>
    </source>
</evidence>
<keyword evidence="11" id="KW-1185">Reference proteome</keyword>
<organism evidence="10 11">
    <name type="scientific">Hufsiella arboris</name>
    <dbReference type="NCBI Taxonomy" id="2695275"/>
    <lineage>
        <taxon>Bacteria</taxon>
        <taxon>Pseudomonadati</taxon>
        <taxon>Bacteroidota</taxon>
        <taxon>Sphingobacteriia</taxon>
        <taxon>Sphingobacteriales</taxon>
        <taxon>Sphingobacteriaceae</taxon>
        <taxon>Hufsiella</taxon>
    </lineage>
</organism>
<evidence type="ECO:0000313" key="10">
    <source>
        <dbReference type="EMBL" id="MXV51449.1"/>
    </source>
</evidence>
<proteinExistence type="predicted"/>
<protein>
    <recommendedName>
        <fullName evidence="2">Photosynthetic reaction center cytochrome c subunit</fullName>
    </recommendedName>
</protein>
<dbReference type="GO" id="GO:0009055">
    <property type="term" value="F:electron transfer activity"/>
    <property type="evidence" value="ECO:0007669"/>
    <property type="project" value="InterPro"/>
</dbReference>
<evidence type="ECO:0000256" key="3">
    <source>
        <dbReference type="ARBA" id="ARBA00022448"/>
    </source>
</evidence>
<keyword evidence="9" id="KW-0732">Signal</keyword>
<accession>A0A7K1YBH2</accession>
<keyword evidence="8" id="KW-0408">Iron</keyword>
<feature type="signal peptide" evidence="9">
    <location>
        <begin position="1"/>
        <end position="21"/>
    </location>
</feature>
<dbReference type="Proteomes" id="UP000466586">
    <property type="component" value="Unassembled WGS sequence"/>
</dbReference>
<evidence type="ECO:0000256" key="9">
    <source>
        <dbReference type="SAM" id="SignalP"/>
    </source>
</evidence>
<dbReference type="EMBL" id="WVHT01000004">
    <property type="protein sequence ID" value="MXV51449.1"/>
    <property type="molecule type" value="Genomic_DNA"/>
</dbReference>
<dbReference type="GO" id="GO:0019684">
    <property type="term" value="P:photosynthesis, light reaction"/>
    <property type="evidence" value="ECO:0007669"/>
    <property type="project" value="InterPro"/>
</dbReference>
<dbReference type="AlphaFoldDB" id="A0A7K1YBH2"/>
<sequence>MTIVKKLIVVPLVLAAFIFVAATFPQPQTKPEMPKPKNLKVLPKDISHEDLDKIMDGYKVALGVKCNFCHAQSQTDPKHLDFASDENKHKDIARAMMRMTAKINKKYFKDAEHKEGANLLSVDCITCHNGNKEPKNSNLSK</sequence>
<keyword evidence="7" id="KW-0249">Electron transport</keyword>
<dbReference type="Pfam" id="PF02276">
    <property type="entry name" value="CytoC_RC"/>
    <property type="match status" value="1"/>
</dbReference>
<dbReference type="Gene3D" id="1.10.468.10">
    <property type="entry name" value="Photosynthetic Reaction Center, subunit C, domain 2"/>
    <property type="match status" value="1"/>
</dbReference>
<keyword evidence="5" id="KW-0349">Heme</keyword>
<evidence type="ECO:0000256" key="7">
    <source>
        <dbReference type="ARBA" id="ARBA00022982"/>
    </source>
</evidence>
<feature type="chain" id="PRO_5029693226" description="Photosynthetic reaction center cytochrome c subunit" evidence="9">
    <location>
        <begin position="22"/>
        <end position="141"/>
    </location>
</feature>
<name>A0A7K1YBH2_9SPHI</name>
<evidence type="ECO:0000256" key="1">
    <source>
        <dbReference type="ARBA" id="ARBA00003196"/>
    </source>
</evidence>
<keyword evidence="3" id="KW-0813">Transport</keyword>
<evidence type="ECO:0000256" key="8">
    <source>
        <dbReference type="ARBA" id="ARBA00023004"/>
    </source>
</evidence>
<comment type="function">
    <text evidence="1">The reaction center of purple bacteria contains a tightly bound cytochrome molecule which re-reduces the photo oxidized primary electron donor.</text>
</comment>
<dbReference type="InterPro" id="IPR036280">
    <property type="entry name" value="Multihaem_cyt_sf"/>
</dbReference>
<dbReference type="GO" id="GO:0020037">
    <property type="term" value="F:heme binding"/>
    <property type="evidence" value="ECO:0007669"/>
    <property type="project" value="InterPro"/>
</dbReference>
<dbReference type="InterPro" id="IPR023119">
    <property type="entry name" value="Multihaem_cyt_PRC_cyt_su-like"/>
</dbReference>
<dbReference type="NCBIfam" id="NF033196">
    <property type="entry name" value="c_type_nonphoto"/>
    <property type="match status" value="1"/>
</dbReference>
<comment type="caution">
    <text evidence="10">The sequence shown here is derived from an EMBL/GenBank/DDBJ whole genome shotgun (WGS) entry which is preliminary data.</text>
</comment>
<gene>
    <name evidence="10" type="ORF">GS399_10750</name>
</gene>
<evidence type="ECO:0000313" key="11">
    <source>
        <dbReference type="Proteomes" id="UP000466586"/>
    </source>
</evidence>
<evidence type="ECO:0000256" key="5">
    <source>
        <dbReference type="ARBA" id="ARBA00022617"/>
    </source>
</evidence>
<dbReference type="InterPro" id="IPR003158">
    <property type="entry name" value="Photosyn_RC_cyt_c-su"/>
</dbReference>
<keyword evidence="6" id="KW-0479">Metal-binding</keyword>
<dbReference type="SUPFAM" id="SSF48695">
    <property type="entry name" value="Multiheme cytochromes"/>
    <property type="match status" value="1"/>
</dbReference>
<dbReference type="GO" id="GO:0030077">
    <property type="term" value="C:plasma membrane light-harvesting complex"/>
    <property type="evidence" value="ECO:0007669"/>
    <property type="project" value="InterPro"/>
</dbReference>
<keyword evidence="4" id="KW-0602">Photosynthesis</keyword>
<reference evidence="10 11" key="1">
    <citation type="submission" date="2019-11" db="EMBL/GenBank/DDBJ databases">
        <title>Pedobacter sp. HMF7647 Genome sequencing and assembly.</title>
        <authorList>
            <person name="Kang H."/>
            <person name="Kim H."/>
            <person name="Joh K."/>
        </authorList>
    </citation>
    <scope>NUCLEOTIDE SEQUENCE [LARGE SCALE GENOMIC DNA]</scope>
    <source>
        <strain evidence="10 11">HMF7647</strain>
    </source>
</reference>
<dbReference type="RefSeq" id="WP_160844617.1">
    <property type="nucleotide sequence ID" value="NZ_WVHT01000004.1"/>
</dbReference>
<dbReference type="GO" id="GO:0005506">
    <property type="term" value="F:iron ion binding"/>
    <property type="evidence" value="ECO:0007669"/>
    <property type="project" value="InterPro"/>
</dbReference>